<evidence type="ECO:0000256" key="1">
    <source>
        <dbReference type="SAM" id="MobiDB-lite"/>
    </source>
</evidence>
<feature type="region of interest" description="Disordered" evidence="1">
    <location>
        <begin position="172"/>
        <end position="195"/>
    </location>
</feature>
<proteinExistence type="predicted"/>
<dbReference type="Proteomes" id="UP001151760">
    <property type="component" value="Unassembled WGS sequence"/>
</dbReference>
<dbReference type="EMBL" id="BQNB010011710">
    <property type="protein sequence ID" value="GJS94162.1"/>
    <property type="molecule type" value="Genomic_DNA"/>
</dbReference>
<reference evidence="2" key="1">
    <citation type="journal article" date="2022" name="Int. J. Mol. Sci.">
        <title>Draft Genome of Tanacetum Coccineum: Genomic Comparison of Closely Related Tanacetum-Family Plants.</title>
        <authorList>
            <person name="Yamashiro T."/>
            <person name="Shiraishi A."/>
            <person name="Nakayama K."/>
            <person name="Satake H."/>
        </authorList>
    </citation>
    <scope>NUCLEOTIDE SEQUENCE</scope>
</reference>
<evidence type="ECO:0000313" key="2">
    <source>
        <dbReference type="EMBL" id="GJS94162.1"/>
    </source>
</evidence>
<evidence type="ECO:0000313" key="3">
    <source>
        <dbReference type="Proteomes" id="UP001151760"/>
    </source>
</evidence>
<feature type="region of interest" description="Disordered" evidence="1">
    <location>
        <begin position="41"/>
        <end position="62"/>
    </location>
</feature>
<protein>
    <submittedName>
        <fullName evidence="2">Uncharacterized protein</fullName>
    </submittedName>
</protein>
<gene>
    <name evidence="2" type="ORF">Tco_0801130</name>
</gene>
<name>A0ABQ4ZYH9_9ASTR</name>
<keyword evidence="3" id="KW-1185">Reference proteome</keyword>
<accession>A0ABQ4ZYH9</accession>
<organism evidence="2 3">
    <name type="scientific">Tanacetum coccineum</name>
    <dbReference type="NCBI Taxonomy" id="301880"/>
    <lineage>
        <taxon>Eukaryota</taxon>
        <taxon>Viridiplantae</taxon>
        <taxon>Streptophyta</taxon>
        <taxon>Embryophyta</taxon>
        <taxon>Tracheophyta</taxon>
        <taxon>Spermatophyta</taxon>
        <taxon>Magnoliopsida</taxon>
        <taxon>eudicotyledons</taxon>
        <taxon>Gunneridae</taxon>
        <taxon>Pentapetalae</taxon>
        <taxon>asterids</taxon>
        <taxon>campanulids</taxon>
        <taxon>Asterales</taxon>
        <taxon>Asteraceae</taxon>
        <taxon>Asteroideae</taxon>
        <taxon>Anthemideae</taxon>
        <taxon>Anthemidinae</taxon>
        <taxon>Tanacetum</taxon>
    </lineage>
</organism>
<reference evidence="2" key="2">
    <citation type="submission" date="2022-01" db="EMBL/GenBank/DDBJ databases">
        <authorList>
            <person name="Yamashiro T."/>
            <person name="Shiraishi A."/>
            <person name="Satake H."/>
            <person name="Nakayama K."/>
        </authorList>
    </citation>
    <scope>NUCLEOTIDE SEQUENCE</scope>
</reference>
<comment type="caution">
    <text evidence="2">The sequence shown here is derived from an EMBL/GenBank/DDBJ whole genome shotgun (WGS) entry which is preliminary data.</text>
</comment>
<sequence length="211" mass="23473">MDSEVAHPKISTESKPMASEVVQPQCDLFLDKLEVGVSGNMDSEVAQPKTATKSKPMDRRTTQQMSGSRTLYFCLANRSEGGGEVKQSVVHVDPLEPRDRRLKNQLMWARNRKNDVRLFLLSLLQAITTHLPLQSATFISAVVVMLDETASELVKCSTKSIMNINDEVELEDSETEATCVEDGAPDDENDGYSLGKNKKKRYMIVTSSESE</sequence>